<sequence>MTHSPAQKPARAYFPITRSPAQKSACKDLRRNGQNPAITPEATYTPTSNRAGSRSLFLEVFPCKFHDIP</sequence>
<name>A0AB74IGC5_LACRH</name>
<organism evidence="1 2">
    <name type="scientific">Lacticaseibacillus rhamnosus</name>
    <name type="common">Lactobacillus rhamnosus</name>
    <dbReference type="NCBI Taxonomy" id="47715"/>
    <lineage>
        <taxon>Bacteria</taxon>
        <taxon>Bacillati</taxon>
        <taxon>Bacillota</taxon>
        <taxon>Bacilli</taxon>
        <taxon>Lactobacillales</taxon>
        <taxon>Lactobacillaceae</taxon>
        <taxon>Lacticaseibacillus</taxon>
    </lineage>
</organism>
<evidence type="ECO:0008006" key="3">
    <source>
        <dbReference type="Google" id="ProtNLM"/>
    </source>
</evidence>
<accession>A0AB74IGC5</accession>
<evidence type="ECO:0000313" key="1">
    <source>
        <dbReference type="EMBL" id="THC81693.1"/>
    </source>
</evidence>
<proteinExistence type="predicted"/>
<dbReference type="NCBIfam" id="NF040509">
    <property type="entry name" value="Lacto_palin_RPT"/>
    <property type="match status" value="1"/>
</dbReference>
<dbReference type="Proteomes" id="UP000307517">
    <property type="component" value="Unassembled WGS sequence"/>
</dbReference>
<gene>
    <name evidence="1" type="ORF">E6L36_12025</name>
</gene>
<reference evidence="1 2" key="1">
    <citation type="submission" date="2019-04" db="EMBL/GenBank/DDBJ databases">
        <title>Genome Announcement to Ensure Probiotic Safety of Lactobacillus rhamnosus UBLR-58.</title>
        <authorList>
            <person name="Sulthana A."/>
            <person name="Lakshmi S.G."/>
            <person name="Madempudi R.S."/>
        </authorList>
    </citation>
    <scope>NUCLEOTIDE SEQUENCE [LARGE SCALE GENOMIC DNA]</scope>
    <source>
        <strain evidence="1 2">UBLR-58</strain>
    </source>
</reference>
<dbReference type="AlphaFoldDB" id="A0AB74IGC5"/>
<evidence type="ECO:0000313" key="2">
    <source>
        <dbReference type="Proteomes" id="UP000307517"/>
    </source>
</evidence>
<dbReference type="AntiFam" id="ANF00266">
    <property type="entry name" value="DNA repeat translations related to WP_020751851.1"/>
</dbReference>
<comment type="caution">
    <text evidence="1">The sequence shown here is derived from an EMBL/GenBank/DDBJ whole genome shotgun (WGS) entry which is preliminary data.</text>
</comment>
<dbReference type="EMBL" id="SSHM01000001">
    <property type="protein sequence ID" value="THC81693.1"/>
    <property type="molecule type" value="Genomic_DNA"/>
</dbReference>
<protein>
    <recommendedName>
        <fullName evidence="3">Malolactic regulator</fullName>
    </recommendedName>
</protein>